<gene>
    <name evidence="12" type="primary">ODAD4</name>
</gene>
<evidence type="ECO:0000256" key="1">
    <source>
        <dbReference type="ARBA" id="ARBA00004430"/>
    </source>
</evidence>
<sequence>MADPDPGPIVTFGSLITEGTTLSRRGQHHKALGCFNNALKLRAGDKQCLITRSKCFLKLGDTENSLKDAEASLQRDKAFTEGLYQKAETLYTMGDFEFALVFYHRGRRLRPDQHKFQLGINKAEEAIMNCIGNPASVKLENKEELGFVSRQAESRKNNQKLQNIPTKDQKGTKKKQRVKNPKTERELLGQLYDDKTFLEKLLKDEDLMQINMRQGGKVEDLVLDGISYLNQRRDFWQQQKPIYARLYERRLLQHRGIGARKRKPAEVARAIAKDMEDIELMLARGSAEESCRKAERLLKKIQGRPENEVPNKSELVGTLHSCIGNAQVEMGQMEAALRSYRRDLDCARQNALPDSVSRALDNIGRVYARTSRFQQAINTWEKRIPMAKSSLEKACLFHDIGRCYLELGEAETAQDCGEKSLESADEEGDVEWQLHATVLVAQAQVKLKDYRSAILNFEKALEKAKLVPDQAAQNTIIAALDKVSKSYIKQLSKGGKEVTVPSQKDRDSSRKNTKNKLEKDREREEGEQHVGNQDEKTKEEAKDDRKTTKNNKLKKDKEREKGEQDMGNQDERPKEENGNDTGNTKNKSEKDREREEGEQDTGNQDEKPKEEAGSDTEARGNASDGETDKEIKESNGEK</sequence>
<evidence type="ECO:0000313" key="11">
    <source>
        <dbReference type="Proteomes" id="UP000504627"/>
    </source>
</evidence>
<dbReference type="InterPro" id="IPR011990">
    <property type="entry name" value="TPR-like_helical_dom_sf"/>
</dbReference>
<keyword evidence="5" id="KW-0206">Cytoskeleton</keyword>
<evidence type="ECO:0000256" key="6">
    <source>
        <dbReference type="ARBA" id="ARBA00023273"/>
    </source>
</evidence>
<comment type="subcellular location">
    <subcellularLocation>
        <location evidence="1">Cytoplasm</location>
        <location evidence="1">Cytoskeleton</location>
        <location evidence="1">Cilium axoneme</location>
    </subcellularLocation>
</comment>
<dbReference type="RefSeq" id="XP_027603806.2">
    <property type="nucleotide sequence ID" value="XM_027748005.2"/>
</dbReference>
<feature type="compositionally biased region" description="Basic and acidic residues" evidence="10">
    <location>
        <begin position="586"/>
        <end position="595"/>
    </location>
</feature>
<feature type="region of interest" description="Disordered" evidence="10">
    <location>
        <begin position="491"/>
        <end position="638"/>
    </location>
</feature>
<evidence type="ECO:0000256" key="7">
    <source>
        <dbReference type="ARBA" id="ARBA00034139"/>
    </source>
</evidence>
<dbReference type="InterPro" id="IPR040111">
    <property type="entry name" value="ODAD4"/>
</dbReference>
<dbReference type="Pfam" id="PF13424">
    <property type="entry name" value="TPR_12"/>
    <property type="match status" value="1"/>
</dbReference>
<dbReference type="SMART" id="SM00028">
    <property type="entry name" value="TPR"/>
    <property type="match status" value="7"/>
</dbReference>
<evidence type="ECO:0000256" key="9">
    <source>
        <dbReference type="PROSITE-ProRule" id="PRU00339"/>
    </source>
</evidence>
<evidence type="ECO:0000256" key="5">
    <source>
        <dbReference type="ARBA" id="ARBA00023212"/>
    </source>
</evidence>
<dbReference type="AlphaFoldDB" id="A0A6J2IVI1"/>
<dbReference type="PROSITE" id="PS50005">
    <property type="entry name" value="TPR"/>
    <property type="match status" value="1"/>
</dbReference>
<keyword evidence="2" id="KW-0963">Cytoplasm</keyword>
<proteinExistence type="predicted"/>
<dbReference type="Proteomes" id="UP000504627">
    <property type="component" value="Unplaced"/>
</dbReference>
<keyword evidence="4 9" id="KW-0802">TPR repeat</keyword>
<evidence type="ECO:0000256" key="3">
    <source>
        <dbReference type="ARBA" id="ARBA00022737"/>
    </source>
</evidence>
<dbReference type="Gene3D" id="1.25.40.10">
    <property type="entry name" value="Tetratricopeptide repeat domain"/>
    <property type="match status" value="2"/>
</dbReference>
<feature type="compositionally biased region" description="Basic and acidic residues" evidence="10">
    <location>
        <begin position="503"/>
        <end position="577"/>
    </location>
</feature>
<dbReference type="FunFam" id="1.25.40.10:FF:000189">
    <property type="entry name" value="Tetratricopeptide repeat domain 25"/>
    <property type="match status" value="1"/>
</dbReference>
<protein>
    <recommendedName>
        <fullName evidence="7">Outer dynein arm-docking complex subunit 4</fullName>
    </recommendedName>
    <alternativeName>
        <fullName evidence="8">Tetratricopeptide repeat protein 25</fullName>
    </alternativeName>
</protein>
<keyword evidence="6" id="KW-0966">Cell projection</keyword>
<dbReference type="GeneID" id="114002173"/>
<reference evidence="12" key="1">
    <citation type="submission" date="2025-08" db="UniProtKB">
        <authorList>
            <consortium name="RefSeq"/>
        </authorList>
    </citation>
    <scope>IDENTIFICATION</scope>
    <source>
        <tissue evidence="12">Muscle</tissue>
    </source>
</reference>
<evidence type="ECO:0000256" key="4">
    <source>
        <dbReference type="ARBA" id="ARBA00022803"/>
    </source>
</evidence>
<dbReference type="PANTHER" id="PTHR23040">
    <property type="match status" value="1"/>
</dbReference>
<accession>A0A6J2IVI1</accession>
<dbReference type="FunFam" id="1.25.40.10:FF:000795">
    <property type="entry name" value="Tetratricopeptide repeat protein 25"/>
    <property type="match status" value="1"/>
</dbReference>
<feature type="compositionally biased region" description="Basic and acidic residues" evidence="10">
    <location>
        <begin position="626"/>
        <end position="638"/>
    </location>
</feature>
<evidence type="ECO:0000256" key="10">
    <source>
        <dbReference type="SAM" id="MobiDB-lite"/>
    </source>
</evidence>
<organism evidence="11 12">
    <name type="scientific">Pipra filicauda</name>
    <name type="common">Wire-tailed manakin</name>
    <dbReference type="NCBI Taxonomy" id="649802"/>
    <lineage>
        <taxon>Eukaryota</taxon>
        <taxon>Metazoa</taxon>
        <taxon>Chordata</taxon>
        <taxon>Craniata</taxon>
        <taxon>Vertebrata</taxon>
        <taxon>Euteleostomi</taxon>
        <taxon>Archelosauria</taxon>
        <taxon>Archosauria</taxon>
        <taxon>Dinosauria</taxon>
        <taxon>Saurischia</taxon>
        <taxon>Theropoda</taxon>
        <taxon>Coelurosauria</taxon>
        <taxon>Aves</taxon>
        <taxon>Neognathae</taxon>
        <taxon>Neoaves</taxon>
        <taxon>Telluraves</taxon>
        <taxon>Australaves</taxon>
        <taxon>Passeriformes</taxon>
        <taxon>Pipridae</taxon>
        <taxon>Pipra</taxon>
    </lineage>
</organism>
<dbReference type="GO" id="GO:0005930">
    <property type="term" value="C:axoneme"/>
    <property type="evidence" value="ECO:0007669"/>
    <property type="project" value="UniProtKB-SubCell"/>
</dbReference>
<evidence type="ECO:0000256" key="2">
    <source>
        <dbReference type="ARBA" id="ARBA00022490"/>
    </source>
</evidence>
<dbReference type="CTD" id="83538"/>
<feature type="region of interest" description="Disordered" evidence="10">
    <location>
        <begin position="149"/>
        <end position="181"/>
    </location>
</feature>
<dbReference type="SUPFAM" id="SSF48452">
    <property type="entry name" value="TPR-like"/>
    <property type="match status" value="2"/>
</dbReference>
<feature type="repeat" description="TPR" evidence="9">
    <location>
        <begin position="357"/>
        <end position="390"/>
    </location>
</feature>
<evidence type="ECO:0000256" key="8">
    <source>
        <dbReference type="ARBA" id="ARBA00034143"/>
    </source>
</evidence>
<keyword evidence="3" id="KW-0677">Repeat</keyword>
<dbReference type="PANTHER" id="PTHR23040:SF1">
    <property type="entry name" value="OUTER DYNEIN ARM-DOCKING COMPLEX SUBUNIT 4"/>
    <property type="match status" value="1"/>
</dbReference>
<dbReference type="InParanoid" id="A0A6J2IVI1"/>
<keyword evidence="11" id="KW-1185">Reference proteome</keyword>
<dbReference type="InterPro" id="IPR019734">
    <property type="entry name" value="TPR_rpt"/>
</dbReference>
<feature type="compositionally biased region" description="Basic and acidic residues" evidence="10">
    <location>
        <begin position="604"/>
        <end position="618"/>
    </location>
</feature>
<evidence type="ECO:0000313" key="12">
    <source>
        <dbReference type="RefSeq" id="XP_027603806.2"/>
    </source>
</evidence>
<name>A0A6J2IVI1_9PASS</name>